<dbReference type="Proteomes" id="UP001396334">
    <property type="component" value="Unassembled WGS sequence"/>
</dbReference>
<evidence type="ECO:0000313" key="1">
    <source>
        <dbReference type="EMBL" id="KAK8992672.1"/>
    </source>
</evidence>
<accession>A0ABR2PWP2</accession>
<evidence type="ECO:0000313" key="2">
    <source>
        <dbReference type="Proteomes" id="UP001396334"/>
    </source>
</evidence>
<sequence length="125" mass="14072">MTLLMLESRGDLDANREKFTTASAGIDDSLMLILKLISLADHFSHMEFLVPSWHCYTSSNALSVRLAELCVLTLWVFGSEYEAEFEWYCKIADSTKHNSICSYDGIETGPGLCFEATFKLIFPSN</sequence>
<name>A0ABR2PWP2_9ROSI</name>
<organism evidence="1 2">
    <name type="scientific">Hibiscus sabdariffa</name>
    <name type="common">roselle</name>
    <dbReference type="NCBI Taxonomy" id="183260"/>
    <lineage>
        <taxon>Eukaryota</taxon>
        <taxon>Viridiplantae</taxon>
        <taxon>Streptophyta</taxon>
        <taxon>Embryophyta</taxon>
        <taxon>Tracheophyta</taxon>
        <taxon>Spermatophyta</taxon>
        <taxon>Magnoliopsida</taxon>
        <taxon>eudicotyledons</taxon>
        <taxon>Gunneridae</taxon>
        <taxon>Pentapetalae</taxon>
        <taxon>rosids</taxon>
        <taxon>malvids</taxon>
        <taxon>Malvales</taxon>
        <taxon>Malvaceae</taxon>
        <taxon>Malvoideae</taxon>
        <taxon>Hibiscus</taxon>
    </lineage>
</organism>
<comment type="caution">
    <text evidence="1">The sequence shown here is derived from an EMBL/GenBank/DDBJ whole genome shotgun (WGS) entry which is preliminary data.</text>
</comment>
<reference evidence="1 2" key="1">
    <citation type="journal article" date="2024" name="G3 (Bethesda)">
        <title>Genome assembly of Hibiscus sabdariffa L. provides insights into metabolisms of medicinal natural products.</title>
        <authorList>
            <person name="Kim T."/>
        </authorList>
    </citation>
    <scope>NUCLEOTIDE SEQUENCE [LARGE SCALE GENOMIC DNA]</scope>
    <source>
        <strain evidence="1">TK-2024</strain>
        <tissue evidence="1">Old leaves</tissue>
    </source>
</reference>
<gene>
    <name evidence="1" type="ORF">V6N11_048744</name>
</gene>
<dbReference type="EMBL" id="JBBPBN010000050">
    <property type="protein sequence ID" value="KAK8992672.1"/>
    <property type="molecule type" value="Genomic_DNA"/>
</dbReference>
<protein>
    <submittedName>
        <fullName evidence="1">Uncharacterized protein</fullName>
    </submittedName>
</protein>
<proteinExistence type="predicted"/>
<keyword evidence="2" id="KW-1185">Reference proteome</keyword>